<evidence type="ECO:0000313" key="2">
    <source>
        <dbReference type="EMBL" id="BFH74662.1"/>
    </source>
</evidence>
<feature type="transmembrane region" description="Helical" evidence="1">
    <location>
        <begin position="12"/>
        <end position="38"/>
    </location>
</feature>
<keyword evidence="1" id="KW-1133">Transmembrane helix</keyword>
<gene>
    <name evidence="2" type="ORF">SJAV_26060</name>
</gene>
<protein>
    <submittedName>
        <fullName evidence="2">DUF973 family protein</fullName>
    </submittedName>
</protein>
<dbReference type="GeneID" id="92355563"/>
<dbReference type="AlphaFoldDB" id="A0AAT9GUM8"/>
<proteinExistence type="predicted"/>
<reference evidence="2" key="1">
    <citation type="submission" date="2024-03" db="EMBL/GenBank/DDBJ databases">
        <title>Complete genome sequence of Sulfurisphaera javensis strain KD-1.</title>
        <authorList>
            <person name="Sakai H."/>
            <person name="Nur N."/>
            <person name="Suwanto A."/>
            <person name="Kurosawa N."/>
        </authorList>
    </citation>
    <scope>NUCLEOTIDE SEQUENCE</scope>
    <source>
        <strain evidence="2">KD-1</strain>
    </source>
</reference>
<dbReference type="RefSeq" id="WP_369610154.1">
    <property type="nucleotide sequence ID" value="NZ_AP031322.1"/>
</dbReference>
<accession>A0AAT9GUM8</accession>
<name>A0AAT9GUM8_9CREN</name>
<evidence type="ECO:0000256" key="1">
    <source>
        <dbReference type="SAM" id="Phobius"/>
    </source>
</evidence>
<organism evidence="2">
    <name type="scientific">Sulfurisphaera javensis</name>
    <dbReference type="NCBI Taxonomy" id="2049879"/>
    <lineage>
        <taxon>Archaea</taxon>
        <taxon>Thermoproteota</taxon>
        <taxon>Thermoprotei</taxon>
        <taxon>Sulfolobales</taxon>
        <taxon>Sulfolobaceae</taxon>
        <taxon>Sulfurisphaera</taxon>
    </lineage>
</organism>
<dbReference type="InterPro" id="IPR009321">
    <property type="entry name" value="DUF973"/>
</dbReference>
<dbReference type="KEGG" id="sjv:SJAV_26060"/>
<keyword evidence="1" id="KW-0812">Transmembrane</keyword>
<sequence length="329" mass="34174">MQNAELDGLKKLRGGAFFIIISPLLETIAFILFLPSLIGGVFAGGAAGTASGGAAGGVAGALGAAIGVTIIFIAMIVIGAVLGILGVLRLRSGFSILQSLGRDVGIGSTGGTLYLVGLILTLIGAILTLAIIGIFILVIAAILTLIGEILLGVGLYKVGDVYNEGLTKIGGILAAIPMGLISFVGYILVYIGLGKIINMVSSGVSPMAPYGYPQQPQYQPTYQQTQYPQPTYQQPQFYQVGQGVIKSDGYAKVYLYTTTSGVIVSAVMQNPQLTSSYINPITINPGNNEITIYFGNVSQLQIGNQYVITITINAGGNMIPVNATVVYQG</sequence>
<keyword evidence="1" id="KW-0472">Membrane</keyword>
<feature type="transmembrane region" description="Helical" evidence="1">
    <location>
        <begin position="166"/>
        <end position="193"/>
    </location>
</feature>
<dbReference type="Pfam" id="PF06157">
    <property type="entry name" value="DUF973"/>
    <property type="match status" value="1"/>
</dbReference>
<dbReference type="EMBL" id="AP031322">
    <property type="protein sequence ID" value="BFH74662.1"/>
    <property type="molecule type" value="Genomic_DNA"/>
</dbReference>
<feature type="transmembrane region" description="Helical" evidence="1">
    <location>
        <begin position="113"/>
        <end position="146"/>
    </location>
</feature>
<feature type="transmembrane region" description="Helical" evidence="1">
    <location>
        <begin position="58"/>
        <end position="88"/>
    </location>
</feature>